<protein>
    <recommendedName>
        <fullName evidence="1">Stage 0 sporulation protein A homolog</fullName>
    </recommendedName>
</protein>
<dbReference type="GO" id="GO:0005829">
    <property type="term" value="C:cytosol"/>
    <property type="evidence" value="ECO:0007669"/>
    <property type="project" value="TreeGrafter"/>
</dbReference>
<evidence type="ECO:0000256" key="9">
    <source>
        <dbReference type="PROSITE-ProRule" id="PRU01091"/>
    </source>
</evidence>
<dbReference type="InterPro" id="IPR001789">
    <property type="entry name" value="Sig_transdc_resp-reg_receiver"/>
</dbReference>
<evidence type="ECO:0000256" key="8">
    <source>
        <dbReference type="PROSITE-ProRule" id="PRU00169"/>
    </source>
</evidence>
<dbReference type="Gene3D" id="3.40.50.2300">
    <property type="match status" value="1"/>
</dbReference>
<dbReference type="InterPro" id="IPR016032">
    <property type="entry name" value="Sig_transdc_resp-reg_C-effctor"/>
</dbReference>
<evidence type="ECO:0000259" key="11">
    <source>
        <dbReference type="PROSITE" id="PS51755"/>
    </source>
</evidence>
<keyword evidence="2 8" id="KW-0597">Phosphoprotein</keyword>
<organism evidence="12 13">
    <name type="scientific">Aminipila luticellarii</name>
    <dbReference type="NCBI Taxonomy" id="2507160"/>
    <lineage>
        <taxon>Bacteria</taxon>
        <taxon>Bacillati</taxon>
        <taxon>Bacillota</taxon>
        <taxon>Clostridia</taxon>
        <taxon>Peptostreptococcales</taxon>
        <taxon>Anaerovoracaceae</taxon>
        <taxon>Aminipila</taxon>
    </lineage>
</organism>
<gene>
    <name evidence="12" type="ORF">EQM06_09070</name>
</gene>
<dbReference type="SMART" id="SM00862">
    <property type="entry name" value="Trans_reg_C"/>
    <property type="match status" value="1"/>
</dbReference>
<evidence type="ECO:0000256" key="6">
    <source>
        <dbReference type="ARBA" id="ARBA00023163"/>
    </source>
</evidence>
<evidence type="ECO:0000256" key="2">
    <source>
        <dbReference type="ARBA" id="ARBA00022553"/>
    </source>
</evidence>
<dbReference type="GO" id="GO:0006355">
    <property type="term" value="P:regulation of DNA-templated transcription"/>
    <property type="evidence" value="ECO:0007669"/>
    <property type="project" value="InterPro"/>
</dbReference>
<dbReference type="CDD" id="cd00383">
    <property type="entry name" value="trans_reg_C"/>
    <property type="match status" value="1"/>
</dbReference>
<dbReference type="GO" id="GO:0032993">
    <property type="term" value="C:protein-DNA complex"/>
    <property type="evidence" value="ECO:0007669"/>
    <property type="project" value="TreeGrafter"/>
</dbReference>
<dbReference type="CDD" id="cd17574">
    <property type="entry name" value="REC_OmpR"/>
    <property type="match status" value="1"/>
</dbReference>
<dbReference type="PROSITE" id="PS50110">
    <property type="entry name" value="RESPONSE_REGULATORY"/>
    <property type="match status" value="1"/>
</dbReference>
<evidence type="ECO:0000256" key="1">
    <source>
        <dbReference type="ARBA" id="ARBA00018672"/>
    </source>
</evidence>
<comment type="function">
    <text evidence="7">May play the central regulatory role in sporulation. It may be an element of the effector pathway responsible for the activation of sporulation genes in response to nutritional stress. Spo0A may act in concert with spo0H (a sigma factor) to control the expression of some genes that are critical to the sporulation process.</text>
</comment>
<dbReference type="GO" id="GO:0000156">
    <property type="term" value="F:phosphorelay response regulator activity"/>
    <property type="evidence" value="ECO:0007669"/>
    <property type="project" value="TreeGrafter"/>
</dbReference>
<evidence type="ECO:0000256" key="5">
    <source>
        <dbReference type="ARBA" id="ARBA00023125"/>
    </source>
</evidence>
<feature type="domain" description="OmpR/PhoB-type" evidence="11">
    <location>
        <begin position="134"/>
        <end position="233"/>
    </location>
</feature>
<reference evidence="12 13" key="1">
    <citation type="submission" date="2019-01" db="EMBL/GenBank/DDBJ databases">
        <title>Draft genomes of a novel of Aminipila strains.</title>
        <authorList>
            <person name="Ma S."/>
        </authorList>
    </citation>
    <scope>NUCLEOTIDE SEQUENCE [LARGE SCALE GENOMIC DNA]</scope>
    <source>
        <strain evidence="13">JN-39</strain>
    </source>
</reference>
<evidence type="ECO:0000256" key="3">
    <source>
        <dbReference type="ARBA" id="ARBA00023012"/>
    </source>
</evidence>
<dbReference type="SUPFAM" id="SSF46894">
    <property type="entry name" value="C-terminal effector domain of the bipartite response regulators"/>
    <property type="match status" value="1"/>
</dbReference>
<evidence type="ECO:0000313" key="13">
    <source>
        <dbReference type="Proteomes" id="UP000287601"/>
    </source>
</evidence>
<dbReference type="Gene3D" id="1.10.10.10">
    <property type="entry name" value="Winged helix-like DNA-binding domain superfamily/Winged helix DNA-binding domain"/>
    <property type="match status" value="1"/>
</dbReference>
<dbReference type="FunFam" id="3.40.50.2300:FF:000001">
    <property type="entry name" value="DNA-binding response regulator PhoB"/>
    <property type="match status" value="1"/>
</dbReference>
<dbReference type="InterPro" id="IPR039420">
    <property type="entry name" value="WalR-like"/>
</dbReference>
<keyword evidence="5 9" id="KW-0238">DNA-binding</keyword>
<dbReference type="Pfam" id="PF00486">
    <property type="entry name" value="Trans_reg_C"/>
    <property type="match status" value="1"/>
</dbReference>
<dbReference type="SUPFAM" id="SSF52172">
    <property type="entry name" value="CheY-like"/>
    <property type="match status" value="1"/>
</dbReference>
<dbReference type="PANTHER" id="PTHR48111:SF40">
    <property type="entry name" value="PHOSPHATE REGULON TRANSCRIPTIONAL REGULATORY PROTEIN PHOB"/>
    <property type="match status" value="1"/>
</dbReference>
<proteinExistence type="predicted"/>
<dbReference type="PANTHER" id="PTHR48111">
    <property type="entry name" value="REGULATOR OF RPOS"/>
    <property type="match status" value="1"/>
</dbReference>
<dbReference type="RefSeq" id="WP_128746083.1">
    <property type="nucleotide sequence ID" value="NZ_CP035281.1"/>
</dbReference>
<keyword evidence="4" id="KW-0805">Transcription regulation</keyword>
<evidence type="ECO:0000313" key="12">
    <source>
        <dbReference type="EMBL" id="QAT43354.1"/>
    </source>
</evidence>
<dbReference type="InterPro" id="IPR001867">
    <property type="entry name" value="OmpR/PhoB-type_DNA-bd"/>
</dbReference>
<keyword evidence="13" id="KW-1185">Reference proteome</keyword>
<accession>A0A410PWS1</accession>
<dbReference type="AlphaFoldDB" id="A0A410PWS1"/>
<dbReference type="OrthoDB" id="9790442at2"/>
<dbReference type="Gene3D" id="6.10.250.690">
    <property type="match status" value="1"/>
</dbReference>
<dbReference type="InterPro" id="IPR011006">
    <property type="entry name" value="CheY-like_superfamily"/>
</dbReference>
<dbReference type="EMBL" id="CP035281">
    <property type="protein sequence ID" value="QAT43354.1"/>
    <property type="molecule type" value="Genomic_DNA"/>
</dbReference>
<dbReference type="Proteomes" id="UP000287601">
    <property type="component" value="Chromosome"/>
</dbReference>
<dbReference type="GO" id="GO:0000976">
    <property type="term" value="F:transcription cis-regulatory region binding"/>
    <property type="evidence" value="ECO:0007669"/>
    <property type="project" value="TreeGrafter"/>
</dbReference>
<evidence type="ECO:0000256" key="7">
    <source>
        <dbReference type="ARBA" id="ARBA00024867"/>
    </source>
</evidence>
<feature type="modified residue" description="4-aspartylphosphate" evidence="8">
    <location>
        <position position="53"/>
    </location>
</feature>
<dbReference type="FunFam" id="1.10.10.10:FF:000018">
    <property type="entry name" value="DNA-binding response regulator ResD"/>
    <property type="match status" value="1"/>
</dbReference>
<sequence>MRYKILVAEDDESIVELLKLYLENEGYEVYAAGDGLQAMDILSKTDIDLAVLDIMMPKLNGYEVTKKIRAVSHIPILILSAKNLDSDKIIGLDLGADDYMTKPFNPLEIIARVKAALRRYYKLNDRTGQPFVLGTKMIVGELELDPEKLELTKCGKEISLTPTEYKIILLLMKAPGRVYTKAQIYETISGEYFESDDNTMMVHISKLREKIERDPKNPEYIKTIRGLGYKIEKR</sequence>
<dbReference type="SMART" id="SM00448">
    <property type="entry name" value="REC"/>
    <property type="match status" value="1"/>
</dbReference>
<evidence type="ECO:0000259" key="10">
    <source>
        <dbReference type="PROSITE" id="PS50110"/>
    </source>
</evidence>
<keyword evidence="3" id="KW-0902">Two-component regulatory system</keyword>
<dbReference type="PROSITE" id="PS51755">
    <property type="entry name" value="OMPR_PHOB"/>
    <property type="match status" value="1"/>
</dbReference>
<feature type="domain" description="Response regulatory" evidence="10">
    <location>
        <begin position="4"/>
        <end position="117"/>
    </location>
</feature>
<dbReference type="Pfam" id="PF00072">
    <property type="entry name" value="Response_reg"/>
    <property type="match status" value="1"/>
</dbReference>
<keyword evidence="6" id="KW-0804">Transcription</keyword>
<dbReference type="InterPro" id="IPR036388">
    <property type="entry name" value="WH-like_DNA-bd_sf"/>
</dbReference>
<evidence type="ECO:0000256" key="4">
    <source>
        <dbReference type="ARBA" id="ARBA00023015"/>
    </source>
</evidence>
<name>A0A410PWS1_9FIRM</name>
<feature type="DNA-binding region" description="OmpR/PhoB-type" evidence="9">
    <location>
        <begin position="134"/>
        <end position="233"/>
    </location>
</feature>
<dbReference type="KEGG" id="amij:EQM06_09070"/>